<gene>
    <name evidence="1" type="ORF">E2N93_04580</name>
</gene>
<dbReference type="Proteomes" id="UP001056693">
    <property type="component" value="Unassembled WGS sequence"/>
</dbReference>
<evidence type="ECO:0000313" key="1">
    <source>
        <dbReference type="EMBL" id="MCL3787301.1"/>
    </source>
</evidence>
<sequence length="75" mass="8940">MNYNSKHPCDLCNHLDNCDINCVFYSYYSSYCSNYECIYHNSDIECQYGKRCGSYIGYTPSELCFDDEEDEEEEY</sequence>
<evidence type="ECO:0000313" key="2">
    <source>
        <dbReference type="Proteomes" id="UP001056693"/>
    </source>
</evidence>
<keyword evidence="2" id="KW-1185">Reference proteome</keyword>
<accession>A0ABT0NGB9</accession>
<organism evidence="1 2">
    <name type="scientific">Ruminococcus bromii</name>
    <dbReference type="NCBI Taxonomy" id="40518"/>
    <lineage>
        <taxon>Bacteria</taxon>
        <taxon>Bacillati</taxon>
        <taxon>Bacillota</taxon>
        <taxon>Clostridia</taxon>
        <taxon>Eubacteriales</taxon>
        <taxon>Oscillospiraceae</taxon>
        <taxon>Ruminococcus</taxon>
    </lineage>
</organism>
<proteinExistence type="predicted"/>
<dbReference type="EMBL" id="SNUZ01000007">
    <property type="protein sequence ID" value="MCL3787301.1"/>
    <property type="molecule type" value="Genomic_DNA"/>
</dbReference>
<dbReference type="RefSeq" id="WP_177548031.1">
    <property type="nucleotide sequence ID" value="NZ_SNUZ01000007.1"/>
</dbReference>
<reference evidence="1 2" key="1">
    <citation type="submission" date="2019-03" db="EMBL/GenBank/DDBJ databases">
        <authorList>
            <person name="Molinero N."/>
            <person name="Sanchez B."/>
            <person name="Walker A."/>
            <person name="Duncan S."/>
            <person name="Delgado S."/>
            <person name="Margolles A."/>
        </authorList>
    </citation>
    <scope>NUCLEOTIDE SEQUENCE [LARGE SCALE GENOMIC DNA]</scope>
    <source>
        <strain evidence="1 2">IPLA60002</strain>
    </source>
</reference>
<name>A0ABT0NGB9_9FIRM</name>
<protein>
    <submittedName>
        <fullName evidence="1">Uncharacterized protein</fullName>
    </submittedName>
</protein>
<comment type="caution">
    <text evidence="1">The sequence shown here is derived from an EMBL/GenBank/DDBJ whole genome shotgun (WGS) entry which is preliminary data.</text>
</comment>